<dbReference type="CDD" id="cd00130">
    <property type="entry name" value="PAS"/>
    <property type="match status" value="1"/>
</dbReference>
<dbReference type="InterPro" id="IPR035965">
    <property type="entry name" value="PAS-like_dom_sf"/>
</dbReference>
<dbReference type="Pfam" id="PF00158">
    <property type="entry name" value="Sigma54_activat"/>
    <property type="match status" value="1"/>
</dbReference>
<feature type="domain" description="Sigma-54 factor interaction" evidence="8">
    <location>
        <begin position="328"/>
        <end position="557"/>
    </location>
</feature>
<dbReference type="Gene3D" id="3.40.50.300">
    <property type="entry name" value="P-loop containing nucleotide triphosphate hydrolases"/>
    <property type="match status" value="1"/>
</dbReference>
<feature type="region of interest" description="Disordered" evidence="7">
    <location>
        <begin position="1"/>
        <end position="30"/>
    </location>
</feature>
<dbReference type="GO" id="GO:0006355">
    <property type="term" value="P:regulation of DNA-templated transcription"/>
    <property type="evidence" value="ECO:0007669"/>
    <property type="project" value="InterPro"/>
</dbReference>
<dbReference type="InterPro" id="IPR025944">
    <property type="entry name" value="Sigma_54_int_dom_CS"/>
</dbReference>
<dbReference type="GO" id="GO:0043565">
    <property type="term" value="F:sequence-specific DNA binding"/>
    <property type="evidence" value="ECO:0007669"/>
    <property type="project" value="InterPro"/>
</dbReference>
<dbReference type="InterPro" id="IPR003593">
    <property type="entry name" value="AAA+_ATPase"/>
</dbReference>
<evidence type="ECO:0000256" key="1">
    <source>
        <dbReference type="ARBA" id="ARBA00022741"/>
    </source>
</evidence>
<dbReference type="PROSITE" id="PS00676">
    <property type="entry name" value="SIGMA54_INTERACT_2"/>
    <property type="match status" value="1"/>
</dbReference>
<dbReference type="Proteomes" id="UP000001933">
    <property type="component" value="Chromosome"/>
</dbReference>
<dbReference type="PANTHER" id="PTHR32071:SF117">
    <property type="entry name" value="PTS-DEPENDENT DIHYDROXYACETONE KINASE OPERON REGULATORY PROTEIN-RELATED"/>
    <property type="match status" value="1"/>
</dbReference>
<gene>
    <name evidence="10" type="ORF">SYN_01122</name>
</gene>
<evidence type="ECO:0000256" key="7">
    <source>
        <dbReference type="SAM" id="MobiDB-lite"/>
    </source>
</evidence>
<accession>Q2LPT8</accession>
<dbReference type="InterPro" id="IPR002078">
    <property type="entry name" value="Sigma_54_int"/>
</dbReference>
<dbReference type="SMART" id="SM00382">
    <property type="entry name" value="AAA"/>
    <property type="match status" value="1"/>
</dbReference>
<dbReference type="InterPro" id="IPR025662">
    <property type="entry name" value="Sigma_54_int_dom_ATP-bd_1"/>
</dbReference>
<dbReference type="Pfam" id="PF25601">
    <property type="entry name" value="AAA_lid_14"/>
    <property type="match status" value="1"/>
</dbReference>
<evidence type="ECO:0000256" key="2">
    <source>
        <dbReference type="ARBA" id="ARBA00022840"/>
    </source>
</evidence>
<proteinExistence type="predicted"/>
<evidence type="ECO:0000259" key="9">
    <source>
        <dbReference type="PROSITE" id="PS50112"/>
    </source>
</evidence>
<evidence type="ECO:0000313" key="11">
    <source>
        <dbReference type="Proteomes" id="UP000001933"/>
    </source>
</evidence>
<dbReference type="Pfam" id="PF02954">
    <property type="entry name" value="HTH_8"/>
    <property type="match status" value="1"/>
</dbReference>
<evidence type="ECO:0000313" key="10">
    <source>
        <dbReference type="EMBL" id="ABC76285.1"/>
    </source>
</evidence>
<feature type="compositionally biased region" description="Basic residues" evidence="7">
    <location>
        <begin position="1"/>
        <end position="12"/>
    </location>
</feature>
<feature type="domain" description="PAS" evidence="9">
    <location>
        <begin position="193"/>
        <end position="240"/>
    </location>
</feature>
<dbReference type="Gene3D" id="1.10.10.60">
    <property type="entry name" value="Homeodomain-like"/>
    <property type="match status" value="1"/>
</dbReference>
<dbReference type="InterPro" id="IPR013655">
    <property type="entry name" value="PAS_fold_3"/>
</dbReference>
<evidence type="ECO:0000256" key="3">
    <source>
        <dbReference type="ARBA" id="ARBA00023015"/>
    </source>
</evidence>
<dbReference type="CDD" id="cd00009">
    <property type="entry name" value="AAA"/>
    <property type="match status" value="1"/>
</dbReference>
<dbReference type="InterPro" id="IPR027417">
    <property type="entry name" value="P-loop_NTPase"/>
</dbReference>
<dbReference type="HOGENOM" id="CLU_000445_8_1_7"/>
<dbReference type="PROSITE" id="PS50112">
    <property type="entry name" value="PAS"/>
    <property type="match status" value="1"/>
</dbReference>
<dbReference type="KEGG" id="sat:SYN_01122"/>
<reference evidence="10 11" key="1">
    <citation type="journal article" date="2007" name="Proc. Natl. Acad. Sci. U.S.A.">
        <title>The genome of Syntrophus aciditrophicus: life at the thermodynamic limit of microbial growth.</title>
        <authorList>
            <person name="McInerney M.J."/>
            <person name="Rohlin L."/>
            <person name="Mouttaki H."/>
            <person name="Kim U."/>
            <person name="Krupp R.S."/>
            <person name="Rios-Hernandez L."/>
            <person name="Sieber J."/>
            <person name="Struchtemeyer C.G."/>
            <person name="Bhattacharyya A."/>
            <person name="Campbell J.W."/>
            <person name="Gunsalus R.P."/>
        </authorList>
    </citation>
    <scope>NUCLEOTIDE SEQUENCE [LARGE SCALE GENOMIC DNA]</scope>
    <source>
        <strain evidence="10 11">SB</strain>
    </source>
</reference>
<dbReference type="InterPro" id="IPR058031">
    <property type="entry name" value="AAA_lid_NorR"/>
</dbReference>
<dbReference type="InterPro" id="IPR002197">
    <property type="entry name" value="HTH_Fis"/>
</dbReference>
<dbReference type="EMBL" id="CP000252">
    <property type="protein sequence ID" value="ABC76285.1"/>
    <property type="molecule type" value="Genomic_DNA"/>
</dbReference>
<dbReference type="FunFam" id="3.30.450.20:FF:000088">
    <property type="entry name" value="Sensory transduction histidine kinase"/>
    <property type="match status" value="1"/>
</dbReference>
<dbReference type="InterPro" id="IPR025943">
    <property type="entry name" value="Sigma_54_int_dom_ATP-bd_2"/>
</dbReference>
<evidence type="ECO:0000256" key="6">
    <source>
        <dbReference type="SAM" id="Coils"/>
    </source>
</evidence>
<keyword evidence="3" id="KW-0805">Transcription regulation</keyword>
<dbReference type="PANTHER" id="PTHR32071">
    <property type="entry name" value="TRANSCRIPTIONAL REGULATORY PROTEIN"/>
    <property type="match status" value="1"/>
</dbReference>
<protein>
    <submittedName>
        <fullName evidence="10">Transcriptional regulator, sigma-54-dependent</fullName>
    </submittedName>
</protein>
<evidence type="ECO:0000259" key="8">
    <source>
        <dbReference type="PROSITE" id="PS50045"/>
    </source>
</evidence>
<evidence type="ECO:0000256" key="5">
    <source>
        <dbReference type="ARBA" id="ARBA00023163"/>
    </source>
</evidence>
<dbReference type="SMART" id="SM00091">
    <property type="entry name" value="PAS"/>
    <property type="match status" value="2"/>
</dbReference>
<keyword evidence="6" id="KW-0175">Coiled coil</keyword>
<keyword evidence="5" id="KW-0804">Transcription</keyword>
<dbReference type="Pfam" id="PF13188">
    <property type="entry name" value="PAS_8"/>
    <property type="match status" value="1"/>
</dbReference>
<dbReference type="PROSITE" id="PS00688">
    <property type="entry name" value="SIGMA54_INTERACT_3"/>
    <property type="match status" value="1"/>
</dbReference>
<evidence type="ECO:0000256" key="4">
    <source>
        <dbReference type="ARBA" id="ARBA00023125"/>
    </source>
</evidence>
<feature type="coiled-coil region" evidence="6">
    <location>
        <begin position="287"/>
        <end position="318"/>
    </location>
</feature>
<dbReference type="SUPFAM" id="SSF55785">
    <property type="entry name" value="PYP-like sensor domain (PAS domain)"/>
    <property type="match status" value="2"/>
</dbReference>
<sequence>MKGVAKCRKHGNRKEGKVDRALASPVSHKKSGMKKWADNVVPIRDSRPFSAGYHDLVDNARIGLFRTNLKGDILYVNKCGLAMLGLENLDEAKPGDALAWYRNPEDRKTFLERLGKTGRIDQFEAECVTAKRESIVLLVNAVLEGDVITGAMIDISALKHKHEALIRREKRLADAQRIAHLGCWDWDIVTGELFWSDEVYRIFGLRPQEFGATYEDFLARIHPDDRRTVEERVNLSLADPGIPYSVSHRILLPDGAECKVFEKGEVTFDGFGKPVRMIGTVHPLIMRKQTEEELIRAYEEIQALKEKLEAENTYLREEVGLQHGAGEIIGDSEAIKNTMHRALQVARTSVTVLLTGETGTGKGIFAHFLHQNSGRADKPFVHVNCAGLPHNLIESELFGREKGAFTGSTARQIGRFELAHGGTIFLDEIGELPLELQAKLLRVIEDGKFERLGSPHSIKVDARIITSTNRNLEDEISEGRFREDLFFRLSVFPIIIPPLRERKADIPLLVEFFTHKCSKVHRKNIRHIPAQTMKSLENYGWPGNVRELMNVIERAVIVTQGTELQLAGQLSAHSIRSRKERGIEGSEKPAFKGLNGVERRHILETLQEAGWKIEGPGGAAQRLEMNPSTLRTRMKKLQIKRPETL</sequence>
<keyword evidence="1" id="KW-0547">Nucleotide-binding</keyword>
<keyword evidence="2" id="KW-0067">ATP-binding</keyword>
<dbReference type="SUPFAM" id="SSF52540">
    <property type="entry name" value="P-loop containing nucleoside triphosphate hydrolases"/>
    <property type="match status" value="1"/>
</dbReference>
<dbReference type="Gene3D" id="3.30.450.20">
    <property type="entry name" value="PAS domain"/>
    <property type="match status" value="2"/>
</dbReference>
<dbReference type="eggNOG" id="COG2204">
    <property type="taxonomic scope" value="Bacteria"/>
</dbReference>
<dbReference type="PROSITE" id="PS50045">
    <property type="entry name" value="SIGMA54_INTERACT_4"/>
    <property type="match status" value="1"/>
</dbReference>
<dbReference type="Gene3D" id="1.10.8.60">
    <property type="match status" value="1"/>
</dbReference>
<dbReference type="InterPro" id="IPR000014">
    <property type="entry name" value="PAS"/>
</dbReference>
<keyword evidence="4" id="KW-0238">DNA-binding</keyword>
<dbReference type="FunFam" id="3.40.50.300:FF:000006">
    <property type="entry name" value="DNA-binding transcriptional regulator NtrC"/>
    <property type="match status" value="1"/>
</dbReference>
<dbReference type="InParanoid" id="Q2LPT8"/>
<dbReference type="AlphaFoldDB" id="Q2LPT8"/>
<dbReference type="PROSITE" id="PS00675">
    <property type="entry name" value="SIGMA54_INTERACT_1"/>
    <property type="match status" value="1"/>
</dbReference>
<dbReference type="Pfam" id="PF08447">
    <property type="entry name" value="PAS_3"/>
    <property type="match status" value="1"/>
</dbReference>
<dbReference type="Gene3D" id="2.10.70.100">
    <property type="match status" value="1"/>
</dbReference>
<dbReference type="FunCoup" id="Q2LPT8">
    <property type="interactions" value="106"/>
</dbReference>
<dbReference type="STRING" id="56780.SYN_01122"/>
<name>Q2LPT8_SYNAS</name>
<keyword evidence="11" id="KW-1185">Reference proteome</keyword>
<dbReference type="GO" id="GO:0005524">
    <property type="term" value="F:ATP binding"/>
    <property type="evidence" value="ECO:0007669"/>
    <property type="project" value="UniProtKB-KW"/>
</dbReference>
<organism evidence="10 11">
    <name type="scientific">Syntrophus aciditrophicus (strain SB)</name>
    <dbReference type="NCBI Taxonomy" id="56780"/>
    <lineage>
        <taxon>Bacteria</taxon>
        <taxon>Pseudomonadati</taxon>
        <taxon>Thermodesulfobacteriota</taxon>
        <taxon>Syntrophia</taxon>
        <taxon>Syntrophales</taxon>
        <taxon>Syntrophaceae</taxon>
        <taxon>Syntrophus</taxon>
    </lineage>
</organism>